<proteinExistence type="predicted"/>
<dbReference type="SUPFAM" id="SSF53474">
    <property type="entry name" value="alpha/beta-Hydrolases"/>
    <property type="match status" value="1"/>
</dbReference>
<dbReference type="InterPro" id="IPR050471">
    <property type="entry name" value="AB_hydrolase"/>
</dbReference>
<dbReference type="OrthoDB" id="2113218at2759"/>
<dbReference type="EMBL" id="QEAP01000003">
    <property type="protein sequence ID" value="TPX78506.1"/>
    <property type="molecule type" value="Genomic_DNA"/>
</dbReference>
<dbReference type="InterPro" id="IPR029058">
    <property type="entry name" value="AB_hydrolase_fold"/>
</dbReference>
<evidence type="ECO:0000259" key="1">
    <source>
        <dbReference type="Pfam" id="PF00561"/>
    </source>
</evidence>
<keyword evidence="3" id="KW-1185">Reference proteome</keyword>
<comment type="caution">
    <text evidence="2">The sequence shown here is derived from an EMBL/GenBank/DDBJ whole genome shotgun (WGS) entry which is preliminary data.</text>
</comment>
<dbReference type="Proteomes" id="UP000320333">
    <property type="component" value="Unassembled WGS sequence"/>
</dbReference>
<name>A0A507FTU0_9FUNG</name>
<dbReference type="PANTHER" id="PTHR43433">
    <property type="entry name" value="HYDROLASE, ALPHA/BETA FOLD FAMILY PROTEIN"/>
    <property type="match status" value="1"/>
</dbReference>
<sequence>MVNVQAVHSPKQNGFVTSDGASLYYEVHGASDSSATRRITLVSGVSQSCRMWGITLSYLLTDACVQVLVMDNRGVGDSSQSKDALQGLTMHQMGADLVAVLEHLRWTHHPTIPLSILGFSMGGMVALQAVNQLPAHACQSLVLVNTSAGGLWNLMPQFFSMLKAVGWIVVMMMKAALGWSTLKPGEDKIYVAERGIGKTKQTSSGRKAQMHAVSTHQLLPSDLYRIGMKTDVFVVSGLQDSMVRPSNSRYLAQHIPNSKTVTFENAGHAVFEQEHKLFHQFLQRQVLQYHLVQSD</sequence>
<dbReference type="Gene3D" id="3.40.50.1820">
    <property type="entry name" value="alpha/beta hydrolase"/>
    <property type="match status" value="1"/>
</dbReference>
<gene>
    <name evidence="2" type="ORF">CcCBS67573_g00243</name>
</gene>
<evidence type="ECO:0000313" key="3">
    <source>
        <dbReference type="Proteomes" id="UP000320333"/>
    </source>
</evidence>
<dbReference type="STRING" id="246404.A0A507FTU0"/>
<dbReference type="PANTHER" id="PTHR43433:SF5">
    <property type="entry name" value="AB HYDROLASE-1 DOMAIN-CONTAINING PROTEIN"/>
    <property type="match status" value="1"/>
</dbReference>
<dbReference type="AlphaFoldDB" id="A0A507FTU0"/>
<evidence type="ECO:0000313" key="2">
    <source>
        <dbReference type="EMBL" id="TPX78506.1"/>
    </source>
</evidence>
<feature type="domain" description="AB hydrolase-1" evidence="1">
    <location>
        <begin position="50"/>
        <end position="273"/>
    </location>
</feature>
<dbReference type="Pfam" id="PF00561">
    <property type="entry name" value="Abhydrolase_1"/>
    <property type="match status" value="1"/>
</dbReference>
<organism evidence="2 3">
    <name type="scientific">Chytriomyces confervae</name>
    <dbReference type="NCBI Taxonomy" id="246404"/>
    <lineage>
        <taxon>Eukaryota</taxon>
        <taxon>Fungi</taxon>
        <taxon>Fungi incertae sedis</taxon>
        <taxon>Chytridiomycota</taxon>
        <taxon>Chytridiomycota incertae sedis</taxon>
        <taxon>Chytridiomycetes</taxon>
        <taxon>Chytridiales</taxon>
        <taxon>Chytriomycetaceae</taxon>
        <taxon>Chytriomyces</taxon>
    </lineage>
</organism>
<accession>A0A507FTU0</accession>
<dbReference type="InterPro" id="IPR000073">
    <property type="entry name" value="AB_hydrolase_1"/>
</dbReference>
<reference evidence="2 3" key="1">
    <citation type="journal article" date="2019" name="Sci. Rep.">
        <title>Comparative genomics of chytrid fungi reveal insights into the obligate biotrophic and pathogenic lifestyle of Synchytrium endobioticum.</title>
        <authorList>
            <person name="van de Vossenberg B.T.L.H."/>
            <person name="Warris S."/>
            <person name="Nguyen H.D.T."/>
            <person name="van Gent-Pelzer M.P.E."/>
            <person name="Joly D.L."/>
            <person name="van de Geest H.C."/>
            <person name="Bonants P.J.M."/>
            <person name="Smith D.S."/>
            <person name="Levesque C.A."/>
            <person name="van der Lee T.A.J."/>
        </authorList>
    </citation>
    <scope>NUCLEOTIDE SEQUENCE [LARGE SCALE GENOMIC DNA]</scope>
    <source>
        <strain evidence="2 3">CBS 675.73</strain>
    </source>
</reference>
<protein>
    <recommendedName>
        <fullName evidence="1">AB hydrolase-1 domain-containing protein</fullName>
    </recommendedName>
</protein>